<comment type="caution">
    <text evidence="11">The sequence shown here is derived from an EMBL/GenBank/DDBJ whole genome shotgun (WGS) entry which is preliminary data.</text>
</comment>
<keyword evidence="2" id="KW-0547">Nucleotide-binding</keyword>
<keyword evidence="3" id="KW-0067">ATP-binding</keyword>
<dbReference type="InterPro" id="IPR027417">
    <property type="entry name" value="P-loop_NTPase"/>
</dbReference>
<proteinExistence type="inferred from homology"/>
<dbReference type="Pfam" id="PF17886">
    <property type="entry name" value="ArsA_HSP20"/>
    <property type="match status" value="1"/>
</dbReference>
<feature type="domain" description="ArsA/GET3 Anion-transporting ATPase-like" evidence="9">
    <location>
        <begin position="1"/>
        <end position="297"/>
    </location>
</feature>
<dbReference type="PANTHER" id="PTHR10803:SF3">
    <property type="entry name" value="ATPASE GET3"/>
    <property type="match status" value="1"/>
</dbReference>
<dbReference type="FunFam" id="3.40.50.300:FF:001801">
    <property type="entry name" value="Putative arsenical pump-driving ATPase"/>
    <property type="match status" value="1"/>
</dbReference>
<dbReference type="CDD" id="cd02035">
    <property type="entry name" value="ArsA"/>
    <property type="match status" value="1"/>
</dbReference>
<dbReference type="EC" id="7.3.2.7" evidence="8"/>
<comment type="function">
    <text evidence="7">Anion-transporting ATPase. Catalyzes the extrusion of arsenite.</text>
</comment>
<dbReference type="InterPro" id="IPR025723">
    <property type="entry name" value="ArsA/GET3_ATPase-like"/>
</dbReference>
<dbReference type="InterPro" id="IPR008978">
    <property type="entry name" value="HSP20-like_chaperone"/>
</dbReference>
<dbReference type="EMBL" id="PFFQ01000037">
    <property type="protein sequence ID" value="PIW16515.1"/>
    <property type="molecule type" value="Genomic_DNA"/>
</dbReference>
<comment type="catalytic activity">
    <reaction evidence="6">
        <text>arsenite(in) + ATP + H2O = arsenite(out) + ADP + phosphate + H(+)</text>
        <dbReference type="Rhea" id="RHEA:11348"/>
        <dbReference type="ChEBI" id="CHEBI:15377"/>
        <dbReference type="ChEBI" id="CHEBI:15378"/>
        <dbReference type="ChEBI" id="CHEBI:29242"/>
        <dbReference type="ChEBI" id="CHEBI:30616"/>
        <dbReference type="ChEBI" id="CHEBI:43474"/>
        <dbReference type="ChEBI" id="CHEBI:456216"/>
        <dbReference type="EC" id="7.3.2.7"/>
    </reaction>
</comment>
<evidence type="ECO:0000313" key="12">
    <source>
        <dbReference type="Proteomes" id="UP000231019"/>
    </source>
</evidence>
<dbReference type="InterPro" id="IPR016300">
    <property type="entry name" value="ATPase_ArsA/GET3"/>
</dbReference>
<keyword evidence="4" id="KW-0059">Arsenical resistance</keyword>
<dbReference type="GO" id="GO:0005524">
    <property type="term" value="F:ATP binding"/>
    <property type="evidence" value="ECO:0007669"/>
    <property type="project" value="UniProtKB-KW"/>
</dbReference>
<dbReference type="PANTHER" id="PTHR10803">
    <property type="entry name" value="ARSENICAL PUMP-DRIVING ATPASE ARSENITE-TRANSLOCATING ATPASE"/>
    <property type="match status" value="1"/>
</dbReference>
<keyword evidence="5" id="KW-1278">Translocase</keyword>
<protein>
    <recommendedName>
        <fullName evidence="8">arsenite-transporting ATPase</fullName>
        <ecNumber evidence="8">7.3.2.7</ecNumber>
    </recommendedName>
</protein>
<evidence type="ECO:0000256" key="6">
    <source>
        <dbReference type="ARBA" id="ARBA00052296"/>
    </source>
</evidence>
<gene>
    <name evidence="11" type="ORF">COW36_12170</name>
</gene>
<evidence type="ECO:0000256" key="7">
    <source>
        <dbReference type="ARBA" id="ARBA00059736"/>
    </source>
</evidence>
<sequence>MRIILYTGKGGVGKTTLSAATALKAAQMGYRTLIISTDPAHSLSDSFDLQLSDEPTSIRENLWGQEINVLKDIHKYWGELQASLSALLVTKGFDNVVADELAVMPGMEEVASLLHVHEKAQSGQFDLIILDCAPTGETIRLISMPDIIDWYIEKMFSISLKGAGIFEPVLKSALAIPGQAVFKAIQTLFGGVTALQAQLIDPAITSIRVVMNPEKMVLKEALRSFTYFSLFGYNVDLVLLNRIVEETGDSELLQSMRTVQAGYISQAKTSFTPVPMKQIPLFVGEIVGLENLEKIAKATFSAQEDPTQVYFQEKIQEVHKLEGGEYLLKRRFPPFEIERFDLRKKGDELILTIGNVRRSIILPQTLAMLEPVKAEFRNGELQVRFR</sequence>
<organism evidence="11 12">
    <name type="scientific">bacterium (Candidatus Blackallbacteria) CG17_big_fil_post_rev_8_21_14_2_50_48_46</name>
    <dbReference type="NCBI Taxonomy" id="2014261"/>
    <lineage>
        <taxon>Bacteria</taxon>
        <taxon>Candidatus Blackallbacteria</taxon>
    </lineage>
</organism>
<comment type="similarity">
    <text evidence="1">Belongs to the arsA ATPase family.</text>
</comment>
<evidence type="ECO:0000256" key="1">
    <source>
        <dbReference type="ARBA" id="ARBA00011040"/>
    </source>
</evidence>
<evidence type="ECO:0000259" key="9">
    <source>
        <dbReference type="Pfam" id="PF02374"/>
    </source>
</evidence>
<evidence type="ECO:0000256" key="3">
    <source>
        <dbReference type="ARBA" id="ARBA00022840"/>
    </source>
</evidence>
<evidence type="ECO:0000256" key="5">
    <source>
        <dbReference type="ARBA" id="ARBA00022967"/>
    </source>
</evidence>
<evidence type="ECO:0000256" key="2">
    <source>
        <dbReference type="ARBA" id="ARBA00022741"/>
    </source>
</evidence>
<dbReference type="Gene3D" id="3.40.50.300">
    <property type="entry name" value="P-loop containing nucleotide triphosphate hydrolases"/>
    <property type="match status" value="1"/>
</dbReference>
<dbReference type="AlphaFoldDB" id="A0A2M7G3S7"/>
<evidence type="ECO:0000256" key="8">
    <source>
        <dbReference type="ARBA" id="ARBA00066752"/>
    </source>
</evidence>
<dbReference type="Pfam" id="PF02374">
    <property type="entry name" value="ArsA_ATPase"/>
    <property type="match status" value="1"/>
</dbReference>
<dbReference type="Proteomes" id="UP000231019">
    <property type="component" value="Unassembled WGS sequence"/>
</dbReference>
<reference evidence="11 12" key="1">
    <citation type="submission" date="2017-09" db="EMBL/GenBank/DDBJ databases">
        <title>Depth-based differentiation of microbial function through sediment-hosted aquifers and enrichment of novel symbionts in the deep terrestrial subsurface.</title>
        <authorList>
            <person name="Probst A.J."/>
            <person name="Ladd B."/>
            <person name="Jarett J.K."/>
            <person name="Geller-Mcgrath D.E."/>
            <person name="Sieber C.M."/>
            <person name="Emerson J.B."/>
            <person name="Anantharaman K."/>
            <person name="Thomas B.C."/>
            <person name="Malmstrom R."/>
            <person name="Stieglmeier M."/>
            <person name="Klingl A."/>
            <person name="Woyke T."/>
            <person name="Ryan C.M."/>
            <person name="Banfield J.F."/>
        </authorList>
    </citation>
    <scope>NUCLEOTIDE SEQUENCE [LARGE SCALE GENOMIC DNA]</scope>
    <source>
        <strain evidence="11">CG17_big_fil_post_rev_8_21_14_2_50_48_46</strain>
    </source>
</reference>
<evidence type="ECO:0000259" key="10">
    <source>
        <dbReference type="Pfam" id="PF17886"/>
    </source>
</evidence>
<evidence type="ECO:0000313" key="11">
    <source>
        <dbReference type="EMBL" id="PIW16515.1"/>
    </source>
</evidence>
<dbReference type="NCBIfam" id="TIGR00345">
    <property type="entry name" value="GET3_arsA_TRC40"/>
    <property type="match status" value="1"/>
</dbReference>
<dbReference type="GO" id="GO:0016887">
    <property type="term" value="F:ATP hydrolysis activity"/>
    <property type="evidence" value="ECO:0007669"/>
    <property type="project" value="InterPro"/>
</dbReference>
<name>A0A2M7G3S7_9BACT</name>
<feature type="domain" description="ArsA HSP20-like" evidence="10">
    <location>
        <begin position="324"/>
        <end position="385"/>
    </location>
</feature>
<accession>A0A2M7G3S7</accession>
<dbReference type="SUPFAM" id="SSF52540">
    <property type="entry name" value="P-loop containing nucleoside triphosphate hydrolases"/>
    <property type="match status" value="1"/>
</dbReference>
<evidence type="ECO:0000256" key="4">
    <source>
        <dbReference type="ARBA" id="ARBA00022849"/>
    </source>
</evidence>
<dbReference type="InterPro" id="IPR040612">
    <property type="entry name" value="ArsA_HSP20-like"/>
</dbReference>
<dbReference type="Gene3D" id="2.60.40.790">
    <property type="match status" value="1"/>
</dbReference>
<dbReference type="GO" id="GO:0015446">
    <property type="term" value="F:ATPase-coupled arsenite transmembrane transporter activity"/>
    <property type="evidence" value="ECO:0007669"/>
    <property type="project" value="UniProtKB-EC"/>
</dbReference>